<accession>A0A4R1P910</accession>
<evidence type="ECO:0008006" key="4">
    <source>
        <dbReference type="Google" id="ProtNLM"/>
    </source>
</evidence>
<evidence type="ECO:0000313" key="3">
    <source>
        <dbReference type="Proteomes" id="UP000295169"/>
    </source>
</evidence>
<proteinExistence type="predicted"/>
<comment type="caution">
    <text evidence="2">The sequence shown here is derived from an EMBL/GenBank/DDBJ whole genome shotgun (WGS) entry which is preliminary data.</text>
</comment>
<dbReference type="AlphaFoldDB" id="A0A4R1P910"/>
<organism evidence="2 3">
    <name type="scientific">Azotobacter chroococcum</name>
    <dbReference type="NCBI Taxonomy" id="353"/>
    <lineage>
        <taxon>Bacteria</taxon>
        <taxon>Pseudomonadati</taxon>
        <taxon>Pseudomonadota</taxon>
        <taxon>Gammaproteobacteria</taxon>
        <taxon>Pseudomonadales</taxon>
        <taxon>Pseudomonadaceae</taxon>
        <taxon>Azotobacter</taxon>
    </lineage>
</organism>
<dbReference type="RefSeq" id="WP_131299197.1">
    <property type="nucleotide sequence ID" value="NZ_JBHLST010000026.1"/>
</dbReference>
<evidence type="ECO:0000313" key="2">
    <source>
        <dbReference type="EMBL" id="TCL22416.1"/>
    </source>
</evidence>
<reference evidence="2 3" key="1">
    <citation type="submission" date="2019-03" db="EMBL/GenBank/DDBJ databases">
        <title>Genomic Encyclopedia of Type Strains, Phase IV (KMG-IV): sequencing the most valuable type-strain genomes for metagenomic binning, comparative biology and taxonomic classification.</title>
        <authorList>
            <person name="Goeker M."/>
        </authorList>
    </citation>
    <scope>NUCLEOTIDE SEQUENCE [LARGE SCALE GENOMIC DNA]</scope>
    <source>
        <strain evidence="2 3">DSM 2286</strain>
    </source>
</reference>
<dbReference type="Proteomes" id="UP000295169">
    <property type="component" value="Unassembled WGS sequence"/>
</dbReference>
<name>A0A4R1P910_9GAMM</name>
<evidence type="ECO:0000256" key="1">
    <source>
        <dbReference type="SAM" id="MobiDB-lite"/>
    </source>
</evidence>
<feature type="region of interest" description="Disordered" evidence="1">
    <location>
        <begin position="152"/>
        <end position="188"/>
    </location>
</feature>
<protein>
    <recommendedName>
        <fullName evidence="4">Cyclase dehydrase</fullName>
    </recommendedName>
</protein>
<dbReference type="EMBL" id="SMMU01000032">
    <property type="protein sequence ID" value="TCL22416.1"/>
    <property type="molecule type" value="Genomic_DNA"/>
</dbReference>
<sequence>MNHPHTSATSSLATADRVARGLGYFSLGLGLLELASPRLVTRSLGMEGAEALVRAAGARELLTGLGALGVNPTPALWGRVAGDALDLATLASGLSPDNPKRDNVKAAMAVVLGTALVDAMAARALSERHVRPRHGYIADYSQCSGFPRPAAAMRGEASDFETPADMRADIGSGPRPAPVPIRLSDTDQ</sequence>
<gene>
    <name evidence="2" type="ORF">EV691_13215</name>
</gene>